<evidence type="ECO:0000313" key="2">
    <source>
        <dbReference type="EMBL" id="HIZ72635.1"/>
    </source>
</evidence>
<dbReference type="Proteomes" id="UP000824102">
    <property type="component" value="Unassembled WGS sequence"/>
</dbReference>
<dbReference type="InterPro" id="IPR023385">
    <property type="entry name" value="YopX-like_C"/>
</dbReference>
<proteinExistence type="predicted"/>
<gene>
    <name evidence="2" type="ORF">H9964_03535</name>
</gene>
<dbReference type="InterPro" id="IPR019096">
    <property type="entry name" value="YopX_protein"/>
</dbReference>
<dbReference type="Pfam" id="PF09643">
    <property type="entry name" value="YopX"/>
    <property type="match status" value="1"/>
</dbReference>
<accession>A0A9D2JYR4</accession>
<sequence length="129" mass="14813">MRDIIFRGKRIDNGEWIEGSLVVAADRYYIYVLIGNELAEFEVDPKTVGEYTGLKDKNGIKIFEGDVVRSIRCAVVKWHWVLGGFVLYRPPENLFSSNLHWMLFDVGLAPYEVVGNEFDSPELLDKITK</sequence>
<dbReference type="SUPFAM" id="SSF159006">
    <property type="entry name" value="YopX-like"/>
    <property type="match status" value="1"/>
</dbReference>
<comment type="caution">
    <text evidence="2">The sequence shown here is derived from an EMBL/GenBank/DDBJ whole genome shotgun (WGS) entry which is preliminary data.</text>
</comment>
<evidence type="ECO:0000313" key="3">
    <source>
        <dbReference type="Proteomes" id="UP000824102"/>
    </source>
</evidence>
<dbReference type="EMBL" id="DXBB01000056">
    <property type="protein sequence ID" value="HIZ72635.1"/>
    <property type="molecule type" value="Genomic_DNA"/>
</dbReference>
<feature type="domain" description="YopX protein" evidence="1">
    <location>
        <begin position="35"/>
        <end position="125"/>
    </location>
</feature>
<dbReference type="InterPro" id="IPR010024">
    <property type="entry name" value="CHP16711"/>
</dbReference>
<protein>
    <submittedName>
        <fullName evidence="2">YopX family protein</fullName>
    </submittedName>
</protein>
<dbReference type="AlphaFoldDB" id="A0A9D2JYR4"/>
<name>A0A9D2JYR4_9FIRM</name>
<evidence type="ECO:0000259" key="1">
    <source>
        <dbReference type="Pfam" id="PF09643"/>
    </source>
</evidence>
<organism evidence="2 3">
    <name type="scientific">Candidatus Gallimonas intestinavium</name>
    <dbReference type="NCBI Taxonomy" id="2838603"/>
    <lineage>
        <taxon>Bacteria</taxon>
        <taxon>Bacillati</taxon>
        <taxon>Bacillota</taxon>
        <taxon>Clostridia</taxon>
        <taxon>Candidatus Gallimonas</taxon>
    </lineage>
</organism>
<dbReference type="Gene3D" id="2.30.30.290">
    <property type="entry name" value="YopX-like domains"/>
    <property type="match status" value="1"/>
</dbReference>
<reference evidence="2" key="2">
    <citation type="submission" date="2021-04" db="EMBL/GenBank/DDBJ databases">
        <authorList>
            <person name="Gilroy R."/>
        </authorList>
    </citation>
    <scope>NUCLEOTIDE SEQUENCE</scope>
    <source>
        <strain evidence="2">ChiW7-2402</strain>
    </source>
</reference>
<reference evidence="2" key="1">
    <citation type="journal article" date="2021" name="PeerJ">
        <title>Extensive microbial diversity within the chicken gut microbiome revealed by metagenomics and culture.</title>
        <authorList>
            <person name="Gilroy R."/>
            <person name="Ravi A."/>
            <person name="Getino M."/>
            <person name="Pursley I."/>
            <person name="Horton D.L."/>
            <person name="Alikhan N.F."/>
            <person name="Baker D."/>
            <person name="Gharbi K."/>
            <person name="Hall N."/>
            <person name="Watson M."/>
            <person name="Adriaenssens E.M."/>
            <person name="Foster-Nyarko E."/>
            <person name="Jarju S."/>
            <person name="Secka A."/>
            <person name="Antonio M."/>
            <person name="Oren A."/>
            <person name="Chaudhuri R.R."/>
            <person name="La Ragione R."/>
            <person name="Hildebrand F."/>
            <person name="Pallen M.J."/>
        </authorList>
    </citation>
    <scope>NUCLEOTIDE SEQUENCE</scope>
    <source>
        <strain evidence="2">ChiW7-2402</strain>
    </source>
</reference>
<dbReference type="NCBIfam" id="TIGR01671">
    <property type="entry name" value="phage_TIGR01671"/>
    <property type="match status" value="1"/>
</dbReference>